<keyword evidence="4" id="KW-1185">Reference proteome</keyword>
<gene>
    <name evidence="3" type="ORF">SAMN05216175_110119</name>
</gene>
<evidence type="ECO:0000256" key="1">
    <source>
        <dbReference type="SAM" id="MobiDB-lite"/>
    </source>
</evidence>
<dbReference type="AlphaFoldDB" id="A0A1I2TLG3"/>
<feature type="compositionally biased region" description="Basic and acidic residues" evidence="1">
    <location>
        <begin position="9"/>
        <end position="19"/>
    </location>
</feature>
<dbReference type="STRING" id="1045558.SAMN05216175_110119"/>
<organism evidence="3 4">
    <name type="scientific">Neptunomonas qingdaonensis</name>
    <dbReference type="NCBI Taxonomy" id="1045558"/>
    <lineage>
        <taxon>Bacteria</taxon>
        <taxon>Pseudomonadati</taxon>
        <taxon>Pseudomonadota</taxon>
        <taxon>Gammaproteobacteria</taxon>
        <taxon>Oceanospirillales</taxon>
        <taxon>Oceanospirillaceae</taxon>
        <taxon>Neptunomonas</taxon>
    </lineage>
</organism>
<feature type="region of interest" description="Disordered" evidence="1">
    <location>
        <begin position="1"/>
        <end position="39"/>
    </location>
</feature>
<dbReference type="OrthoDB" id="6077921at2"/>
<protein>
    <recommendedName>
        <fullName evidence="2">Transcriptional regulator SutA RNAP-binding domain-containing protein</fullName>
    </recommendedName>
</protein>
<evidence type="ECO:0000259" key="2">
    <source>
        <dbReference type="Pfam" id="PF20661"/>
    </source>
</evidence>
<accession>A0A1I2TLG3</accession>
<dbReference type="EMBL" id="FOOU01000010">
    <property type="protein sequence ID" value="SFG65718.1"/>
    <property type="molecule type" value="Genomic_DNA"/>
</dbReference>
<evidence type="ECO:0000313" key="4">
    <source>
        <dbReference type="Proteomes" id="UP000198623"/>
    </source>
</evidence>
<dbReference type="RefSeq" id="WP_090728827.1">
    <property type="nucleotide sequence ID" value="NZ_FOOU01000010.1"/>
</dbReference>
<dbReference type="InterPro" id="IPR049191">
    <property type="entry name" value="SutA_RBD"/>
</dbReference>
<sequence length="106" mass="12258">MNKRPTKAQTREELERKTQEFLNKGGTVKEVDSGATGLEDGAYHRNSFVFGHPKQERTPVPEALNAIDARRRSKTEKPTLPHSKRPRKKIIYDDFGEPVREIWVEE</sequence>
<evidence type="ECO:0000313" key="3">
    <source>
        <dbReference type="EMBL" id="SFG65718.1"/>
    </source>
</evidence>
<dbReference type="Proteomes" id="UP000198623">
    <property type="component" value="Unassembled WGS sequence"/>
</dbReference>
<dbReference type="Pfam" id="PF20661">
    <property type="entry name" value="SutA-RBD"/>
    <property type="match status" value="1"/>
</dbReference>
<feature type="domain" description="Transcriptional regulator SutA RNAP-binding" evidence="2">
    <location>
        <begin position="5"/>
        <end position="38"/>
    </location>
</feature>
<proteinExistence type="predicted"/>
<reference evidence="4" key="1">
    <citation type="submission" date="2016-10" db="EMBL/GenBank/DDBJ databases">
        <authorList>
            <person name="Varghese N."/>
            <person name="Submissions S."/>
        </authorList>
    </citation>
    <scope>NUCLEOTIDE SEQUENCE [LARGE SCALE GENOMIC DNA]</scope>
    <source>
        <strain evidence="4">CGMCC 1.10971</strain>
    </source>
</reference>
<name>A0A1I2TLG3_9GAMM</name>